<feature type="signal peptide" evidence="5">
    <location>
        <begin position="1"/>
        <end position="38"/>
    </location>
</feature>
<dbReference type="PANTHER" id="PTHR30417:SF1">
    <property type="entry name" value="N-ACETYLMURAMOYL-L-ALANINE AMIDASE AMID"/>
    <property type="match status" value="1"/>
</dbReference>
<keyword evidence="5" id="KW-0732">Signal</keyword>
<dbReference type="InterPro" id="IPR051206">
    <property type="entry name" value="NAMLAA_amidase_2"/>
</dbReference>
<organism evidence="7 8">
    <name type="scientific">Adhaeretor mobilis</name>
    <dbReference type="NCBI Taxonomy" id="1930276"/>
    <lineage>
        <taxon>Bacteria</taxon>
        <taxon>Pseudomonadati</taxon>
        <taxon>Planctomycetota</taxon>
        <taxon>Planctomycetia</taxon>
        <taxon>Pirellulales</taxon>
        <taxon>Lacipirellulaceae</taxon>
        <taxon>Adhaeretor</taxon>
    </lineage>
</organism>
<evidence type="ECO:0000313" key="7">
    <source>
        <dbReference type="EMBL" id="QDS98244.1"/>
    </source>
</evidence>
<evidence type="ECO:0000256" key="1">
    <source>
        <dbReference type="ARBA" id="ARBA00001561"/>
    </source>
</evidence>
<reference evidence="7 8" key="1">
    <citation type="submission" date="2019-02" db="EMBL/GenBank/DDBJ databases">
        <title>Deep-cultivation of Planctomycetes and their phenomic and genomic characterization uncovers novel biology.</title>
        <authorList>
            <person name="Wiegand S."/>
            <person name="Jogler M."/>
            <person name="Boedeker C."/>
            <person name="Pinto D."/>
            <person name="Vollmers J."/>
            <person name="Rivas-Marin E."/>
            <person name="Kohn T."/>
            <person name="Peeters S.H."/>
            <person name="Heuer A."/>
            <person name="Rast P."/>
            <person name="Oberbeckmann S."/>
            <person name="Bunk B."/>
            <person name="Jeske O."/>
            <person name="Meyerdierks A."/>
            <person name="Storesund J.E."/>
            <person name="Kallscheuer N."/>
            <person name="Luecker S."/>
            <person name="Lage O.M."/>
            <person name="Pohl T."/>
            <person name="Merkel B.J."/>
            <person name="Hornburger P."/>
            <person name="Mueller R.-W."/>
            <person name="Bruemmer F."/>
            <person name="Labrenz M."/>
            <person name="Spormann A.M."/>
            <person name="Op den Camp H."/>
            <person name="Overmann J."/>
            <person name="Amann R."/>
            <person name="Jetten M.S.M."/>
            <person name="Mascher T."/>
            <person name="Medema M.H."/>
            <person name="Devos D.P."/>
            <person name="Kaster A.-K."/>
            <person name="Ovreas L."/>
            <person name="Rohde M."/>
            <person name="Galperin M.Y."/>
            <person name="Jogler C."/>
        </authorList>
    </citation>
    <scope>NUCLEOTIDE SEQUENCE [LARGE SCALE GENOMIC DNA]</scope>
    <source>
        <strain evidence="7 8">HG15A2</strain>
    </source>
</reference>
<feature type="domain" description="N-acetylmuramoyl-L-alanine amidase" evidence="6">
    <location>
        <begin position="136"/>
        <end position="331"/>
    </location>
</feature>
<dbReference type="InterPro" id="IPR036505">
    <property type="entry name" value="Amidase/PGRP_sf"/>
</dbReference>
<dbReference type="EMBL" id="CP036263">
    <property type="protein sequence ID" value="QDS98244.1"/>
    <property type="molecule type" value="Genomic_DNA"/>
</dbReference>
<dbReference type="AlphaFoldDB" id="A0A517MTN6"/>
<comment type="catalytic activity">
    <reaction evidence="1">
        <text>Hydrolyzes the link between N-acetylmuramoyl residues and L-amino acid residues in certain cell-wall glycopeptides.</text>
        <dbReference type="EC" id="3.5.1.28"/>
    </reaction>
</comment>
<dbReference type="CDD" id="cd06583">
    <property type="entry name" value="PGRP"/>
    <property type="match status" value="1"/>
</dbReference>
<keyword evidence="8" id="KW-1185">Reference proteome</keyword>
<protein>
    <recommendedName>
        <fullName evidence="2">N-acetylmuramoyl-L-alanine amidase</fullName>
        <ecNumber evidence="2">3.5.1.28</ecNumber>
    </recommendedName>
</protein>
<dbReference type="PANTHER" id="PTHR30417">
    <property type="entry name" value="N-ACETYLMURAMOYL-L-ALANINE AMIDASE AMID"/>
    <property type="match status" value="1"/>
</dbReference>
<dbReference type="SUPFAM" id="SSF55846">
    <property type="entry name" value="N-acetylmuramoyl-L-alanine amidase-like"/>
    <property type="match status" value="1"/>
</dbReference>
<proteinExistence type="predicted"/>
<evidence type="ECO:0000256" key="2">
    <source>
        <dbReference type="ARBA" id="ARBA00011901"/>
    </source>
</evidence>
<dbReference type="Proteomes" id="UP000319852">
    <property type="component" value="Chromosome"/>
</dbReference>
<evidence type="ECO:0000256" key="3">
    <source>
        <dbReference type="ARBA" id="ARBA00022801"/>
    </source>
</evidence>
<keyword evidence="4" id="KW-0961">Cell wall biogenesis/degradation</keyword>
<dbReference type="GO" id="GO:0008745">
    <property type="term" value="F:N-acetylmuramoyl-L-alanine amidase activity"/>
    <property type="evidence" value="ECO:0007669"/>
    <property type="project" value="UniProtKB-EC"/>
</dbReference>
<dbReference type="EC" id="3.5.1.28" evidence="2"/>
<dbReference type="Gene3D" id="3.40.80.10">
    <property type="entry name" value="Peptidoglycan recognition protein-like"/>
    <property type="match status" value="1"/>
</dbReference>
<dbReference type="KEGG" id="amob:HG15A2_15170"/>
<gene>
    <name evidence="7" type="ORF">HG15A2_15170</name>
</gene>
<feature type="chain" id="PRO_5021880159" description="N-acetylmuramoyl-L-alanine amidase" evidence="5">
    <location>
        <begin position="39"/>
        <end position="353"/>
    </location>
</feature>
<keyword evidence="3" id="KW-0378">Hydrolase</keyword>
<dbReference type="GO" id="GO:0009254">
    <property type="term" value="P:peptidoglycan turnover"/>
    <property type="evidence" value="ECO:0007669"/>
    <property type="project" value="TreeGrafter"/>
</dbReference>
<sequence precursor="true">MKMSDVRSQLRHSLPSVSLTITLAVAALAAWLPATAIAAEVGDKLVRTGDEIMVCGQLFHTTAPVVLWTDPKGYDAYRVERRFSEYESSSWEKSKLQNPGLDTPNRYNLRKDKLTKEQIEQVRGGGWTLPLLEQVVDQFVMHYDVCGVSQQCFKILHDHRGLSVHFMLDIDGTIYQTLDLKERAWHATISNTRSIGIEIASIGAYPRDNKAVLDRWYSHKAEGTILHPPRSLGHLGLRRDPFQGQPDRPEPVVGTIQGRELTQYDFTPQQYDSLIKLTATLCRIFPKLDCKYPTDEQGQLIPHKLTDEQWQDFGGVLGHYHVQLNKIDPGPAFNWEKVIGGASELLEKQVSKQ</sequence>
<evidence type="ECO:0000256" key="4">
    <source>
        <dbReference type="ARBA" id="ARBA00023316"/>
    </source>
</evidence>
<evidence type="ECO:0000313" key="8">
    <source>
        <dbReference type="Proteomes" id="UP000319852"/>
    </source>
</evidence>
<dbReference type="InterPro" id="IPR002502">
    <property type="entry name" value="Amidase_domain"/>
</dbReference>
<accession>A0A517MTN6</accession>
<dbReference type="GO" id="GO:0071555">
    <property type="term" value="P:cell wall organization"/>
    <property type="evidence" value="ECO:0007669"/>
    <property type="project" value="UniProtKB-KW"/>
</dbReference>
<dbReference type="GO" id="GO:0009253">
    <property type="term" value="P:peptidoglycan catabolic process"/>
    <property type="evidence" value="ECO:0007669"/>
    <property type="project" value="InterPro"/>
</dbReference>
<dbReference type="Pfam" id="PF01510">
    <property type="entry name" value="Amidase_2"/>
    <property type="match status" value="1"/>
</dbReference>
<evidence type="ECO:0000256" key="5">
    <source>
        <dbReference type="SAM" id="SignalP"/>
    </source>
</evidence>
<name>A0A517MTN6_9BACT</name>
<evidence type="ECO:0000259" key="6">
    <source>
        <dbReference type="Pfam" id="PF01510"/>
    </source>
</evidence>